<feature type="domain" description="ABC transmembrane type-1" evidence="11">
    <location>
        <begin position="158"/>
        <end position="435"/>
    </location>
</feature>
<feature type="region of interest" description="Disordered" evidence="9">
    <location>
        <begin position="1"/>
        <end position="22"/>
    </location>
</feature>
<evidence type="ECO:0000313" key="13">
    <source>
        <dbReference type="Proteomes" id="UP001165083"/>
    </source>
</evidence>
<accession>A0A9W6XTX1</accession>
<organism evidence="12 13">
    <name type="scientific">Phytophthora lilii</name>
    <dbReference type="NCBI Taxonomy" id="2077276"/>
    <lineage>
        <taxon>Eukaryota</taxon>
        <taxon>Sar</taxon>
        <taxon>Stramenopiles</taxon>
        <taxon>Oomycota</taxon>
        <taxon>Peronosporomycetes</taxon>
        <taxon>Peronosporales</taxon>
        <taxon>Peronosporaceae</taxon>
        <taxon>Phytophthora</taxon>
    </lineage>
</organism>
<dbReference type="SUPFAM" id="SSF90123">
    <property type="entry name" value="ABC transporter transmembrane region"/>
    <property type="match status" value="1"/>
</dbReference>
<dbReference type="GO" id="GO:0016887">
    <property type="term" value="F:ATP hydrolysis activity"/>
    <property type="evidence" value="ECO:0007669"/>
    <property type="project" value="InterPro"/>
</dbReference>
<dbReference type="FunFam" id="1.20.1560.10:FF:000006">
    <property type="entry name" value="ATP-binding cassette, sub-family C (CFTR/MRP), member 9"/>
    <property type="match status" value="1"/>
</dbReference>
<comment type="caution">
    <text evidence="12">The sequence shown here is derived from an EMBL/GenBank/DDBJ whole genome shotgun (WGS) entry which is preliminary data.</text>
</comment>
<evidence type="ECO:0000313" key="12">
    <source>
        <dbReference type="EMBL" id="GMF45029.1"/>
    </source>
</evidence>
<evidence type="ECO:0000256" key="7">
    <source>
        <dbReference type="ARBA" id="ARBA00022989"/>
    </source>
</evidence>
<dbReference type="InterPro" id="IPR036640">
    <property type="entry name" value="ABC1_TM_sf"/>
</dbReference>
<proteinExistence type="predicted"/>
<comment type="subcellular location">
    <subcellularLocation>
        <location evidence="1">Endomembrane system</location>
        <topology evidence="1">Multi-pass membrane protein</topology>
    </subcellularLocation>
</comment>
<dbReference type="Gene3D" id="3.40.50.300">
    <property type="entry name" value="P-loop containing nucleotide triphosphate hydrolases"/>
    <property type="match status" value="1"/>
</dbReference>
<evidence type="ECO:0000256" key="6">
    <source>
        <dbReference type="ARBA" id="ARBA00022840"/>
    </source>
</evidence>
<gene>
    <name evidence="12" type="ORF">Plil01_001697500</name>
</gene>
<feature type="transmembrane region" description="Helical" evidence="10">
    <location>
        <begin position="153"/>
        <end position="174"/>
    </location>
</feature>
<dbReference type="SUPFAM" id="SSF52540">
    <property type="entry name" value="P-loop containing nucleoside triphosphate hydrolases"/>
    <property type="match status" value="1"/>
</dbReference>
<keyword evidence="13" id="KW-1185">Reference proteome</keyword>
<dbReference type="PANTHER" id="PTHR24223:SF443">
    <property type="entry name" value="MULTIDRUG-RESISTANCE LIKE PROTEIN 1, ISOFORM I"/>
    <property type="match status" value="1"/>
</dbReference>
<sequence length="533" mass="58714">MKYQAHFTKSSRASRGRGGGLKTGIEVPSTVSQVWAGTRVPAMASLLKSIVPPARKAQQPSYSTFTPVNEDVDQEKLRGTARIDTASCWSRLLFSFVGPIMATGNARQLTFEDLWELNRENHSAATFHEFLVHYERHDRSIFKAIFTTYGAKFLLCELATVFSIASDLFAAVVLNRMITAFTAPEIDMYNLGKWIGAFFASKLADAVISAHESYYVDVIALRVTAALKALLIRKAMRRSIQSKNEAETVDVANLFSSDVENVLWATFQVNSVWSIPIKIVVVVYMLYNVIGLAAFAGLAVVTISLVATSVVTKYAGDAFDDIMSREDDRMKTIKEVFSAIQIVKLNAWEGKFVDKIRKLRARELSAVKRYMYIGTVETVLMWVSPVAVSTASFAVYAMVMGKELTAAKVFTSIVLFNALRDPLEDLPNAIQSCIQAKVSLDRFSEYLALDEFNPTNVTRDDPAQPENVVMAINDGTFGWTKDTALLSDVNLTIKNGDLVVVHGSVGSGKSSLCSALLGEMDKLAGNVFRSMQG</sequence>
<feature type="transmembrane region" description="Helical" evidence="10">
    <location>
        <begin position="281"/>
        <end position="307"/>
    </location>
</feature>
<keyword evidence="4" id="KW-0677">Repeat</keyword>
<evidence type="ECO:0000259" key="11">
    <source>
        <dbReference type="PROSITE" id="PS50929"/>
    </source>
</evidence>
<dbReference type="InterPro" id="IPR003439">
    <property type="entry name" value="ABC_transporter-like_ATP-bd"/>
</dbReference>
<dbReference type="PANTHER" id="PTHR24223">
    <property type="entry name" value="ATP-BINDING CASSETTE SUB-FAMILY C"/>
    <property type="match status" value="1"/>
</dbReference>
<feature type="transmembrane region" description="Helical" evidence="10">
    <location>
        <begin position="379"/>
        <end position="399"/>
    </location>
</feature>
<dbReference type="GO" id="GO:0016020">
    <property type="term" value="C:membrane"/>
    <property type="evidence" value="ECO:0007669"/>
    <property type="project" value="InterPro"/>
</dbReference>
<dbReference type="InterPro" id="IPR011527">
    <property type="entry name" value="ABC1_TM_dom"/>
</dbReference>
<keyword evidence="7 10" id="KW-1133">Transmembrane helix</keyword>
<dbReference type="Pfam" id="PF00664">
    <property type="entry name" value="ABC_membrane"/>
    <property type="match status" value="1"/>
</dbReference>
<dbReference type="GO" id="GO:0005524">
    <property type="term" value="F:ATP binding"/>
    <property type="evidence" value="ECO:0007669"/>
    <property type="project" value="UniProtKB-KW"/>
</dbReference>
<dbReference type="PROSITE" id="PS50929">
    <property type="entry name" value="ABC_TM1F"/>
    <property type="match status" value="1"/>
</dbReference>
<dbReference type="EMBL" id="BSXW01003130">
    <property type="protein sequence ID" value="GMF45029.1"/>
    <property type="molecule type" value="Genomic_DNA"/>
</dbReference>
<evidence type="ECO:0000256" key="10">
    <source>
        <dbReference type="SAM" id="Phobius"/>
    </source>
</evidence>
<evidence type="ECO:0000256" key="9">
    <source>
        <dbReference type="SAM" id="MobiDB-lite"/>
    </source>
</evidence>
<evidence type="ECO:0000256" key="3">
    <source>
        <dbReference type="ARBA" id="ARBA00022692"/>
    </source>
</evidence>
<keyword evidence="2" id="KW-0813">Transport</keyword>
<dbReference type="Pfam" id="PF00005">
    <property type="entry name" value="ABC_tran"/>
    <property type="match status" value="1"/>
</dbReference>
<dbReference type="Proteomes" id="UP001165083">
    <property type="component" value="Unassembled WGS sequence"/>
</dbReference>
<keyword evidence="8 10" id="KW-0472">Membrane</keyword>
<keyword evidence="6" id="KW-0067">ATP-binding</keyword>
<dbReference type="OrthoDB" id="74382at2759"/>
<dbReference type="InterPro" id="IPR027417">
    <property type="entry name" value="P-loop_NTPase"/>
</dbReference>
<evidence type="ECO:0000256" key="8">
    <source>
        <dbReference type="ARBA" id="ARBA00023136"/>
    </source>
</evidence>
<name>A0A9W6XTX1_9STRA</name>
<evidence type="ECO:0000256" key="5">
    <source>
        <dbReference type="ARBA" id="ARBA00022741"/>
    </source>
</evidence>
<keyword evidence="5" id="KW-0547">Nucleotide-binding</keyword>
<dbReference type="CDD" id="cd18579">
    <property type="entry name" value="ABC_6TM_ABCC_D1"/>
    <property type="match status" value="1"/>
</dbReference>
<dbReference type="InterPro" id="IPR050173">
    <property type="entry name" value="ABC_transporter_C-like"/>
</dbReference>
<dbReference type="GO" id="GO:0012505">
    <property type="term" value="C:endomembrane system"/>
    <property type="evidence" value="ECO:0007669"/>
    <property type="project" value="UniProtKB-SubCell"/>
</dbReference>
<keyword evidence="3 10" id="KW-0812">Transmembrane</keyword>
<dbReference type="GO" id="GO:0140359">
    <property type="term" value="F:ABC-type transporter activity"/>
    <property type="evidence" value="ECO:0007669"/>
    <property type="project" value="InterPro"/>
</dbReference>
<evidence type="ECO:0000256" key="2">
    <source>
        <dbReference type="ARBA" id="ARBA00022448"/>
    </source>
</evidence>
<dbReference type="AlphaFoldDB" id="A0A9W6XTX1"/>
<reference evidence="12" key="1">
    <citation type="submission" date="2023-04" db="EMBL/GenBank/DDBJ databases">
        <title>Phytophthora lilii NBRC 32176.</title>
        <authorList>
            <person name="Ichikawa N."/>
            <person name="Sato H."/>
            <person name="Tonouchi N."/>
        </authorList>
    </citation>
    <scope>NUCLEOTIDE SEQUENCE</scope>
    <source>
        <strain evidence="12">NBRC 32176</strain>
    </source>
</reference>
<protein>
    <submittedName>
        <fullName evidence="12">Unnamed protein product</fullName>
    </submittedName>
</protein>
<evidence type="ECO:0000256" key="1">
    <source>
        <dbReference type="ARBA" id="ARBA00004127"/>
    </source>
</evidence>
<dbReference type="Gene3D" id="1.20.1560.10">
    <property type="entry name" value="ABC transporter type 1, transmembrane domain"/>
    <property type="match status" value="1"/>
</dbReference>
<evidence type="ECO:0000256" key="4">
    <source>
        <dbReference type="ARBA" id="ARBA00022737"/>
    </source>
</evidence>
<dbReference type="InterPro" id="IPR044746">
    <property type="entry name" value="ABCC_6TM_D1"/>
</dbReference>